<accession>A0A3E5G8D1</accession>
<keyword evidence="1" id="KW-0812">Transmembrane</keyword>
<dbReference type="GeneID" id="69587336"/>
<evidence type="ECO:0000256" key="1">
    <source>
        <dbReference type="SAM" id="Phobius"/>
    </source>
</evidence>
<name>A0A174RSK0_9BACE</name>
<evidence type="ECO:0000313" key="2">
    <source>
        <dbReference type="EMBL" id="CUP86135.1"/>
    </source>
</evidence>
<proteinExistence type="predicted"/>
<sequence length="158" mass="18389">MVRSEYDFNKIVKALEGIKSRLDRNSGVKAELIYKAKDLDKVLSAGTIEQDTSIISIPGDKHVNETFAYYLENEGLVKLRVSKEGITFILTPKGHTFKKYGGFTALQKEEDDKLEKEKTRQNLWKVGGWIFAIFTPFLYKFIEFLFDRFKSLFDFYSF</sequence>
<keyword evidence="1" id="KW-1133">Transmembrane helix</keyword>
<keyword evidence="5" id="KW-1185">Reference proteome</keyword>
<dbReference type="EMBL" id="CP103141">
    <property type="protein sequence ID" value="UVQ75036.1"/>
    <property type="molecule type" value="Genomic_DNA"/>
</dbReference>
<evidence type="ECO:0000313" key="3">
    <source>
        <dbReference type="EMBL" id="UVQ75036.1"/>
    </source>
</evidence>
<organism evidence="2 4">
    <name type="scientific">Bacteroides faecis</name>
    <dbReference type="NCBI Taxonomy" id="674529"/>
    <lineage>
        <taxon>Bacteria</taxon>
        <taxon>Pseudomonadati</taxon>
        <taxon>Bacteroidota</taxon>
        <taxon>Bacteroidia</taxon>
        <taxon>Bacteroidales</taxon>
        <taxon>Bacteroidaceae</taxon>
        <taxon>Bacteroides</taxon>
    </lineage>
</organism>
<evidence type="ECO:0000313" key="4">
    <source>
        <dbReference type="Proteomes" id="UP000095606"/>
    </source>
</evidence>
<dbReference type="Proteomes" id="UP001060104">
    <property type="component" value="Chromosome"/>
</dbReference>
<dbReference type="Proteomes" id="UP000095606">
    <property type="component" value="Unassembled WGS sequence"/>
</dbReference>
<reference evidence="3" key="2">
    <citation type="submission" date="2022-08" db="EMBL/GenBank/DDBJ databases">
        <title>Genome Sequencing of Bacteroides fragilis Group Isolates with Nanopore Technology.</title>
        <authorList>
            <person name="Tisza M.J."/>
            <person name="Smith D."/>
            <person name="Dekker J.P."/>
        </authorList>
    </citation>
    <scope>NUCLEOTIDE SEQUENCE</scope>
    <source>
        <strain evidence="3">BFG-527</strain>
    </source>
</reference>
<evidence type="ECO:0000313" key="5">
    <source>
        <dbReference type="Proteomes" id="UP001060104"/>
    </source>
</evidence>
<gene>
    <name evidence="2" type="ORF">ERS852461_03567</name>
    <name evidence="3" type="ORF">NXY30_00885</name>
</gene>
<reference evidence="2 4" key="1">
    <citation type="submission" date="2015-09" db="EMBL/GenBank/DDBJ databases">
        <authorList>
            <consortium name="Pathogen Informatics"/>
        </authorList>
    </citation>
    <scope>NUCLEOTIDE SEQUENCE [LARGE SCALE GENOMIC DNA]</scope>
    <source>
        <strain evidence="2 4">2789STDY5834846</strain>
    </source>
</reference>
<dbReference type="EMBL" id="CZAE01000019">
    <property type="protein sequence ID" value="CUP86135.1"/>
    <property type="molecule type" value="Genomic_DNA"/>
</dbReference>
<dbReference type="AlphaFoldDB" id="A0A174RSK0"/>
<feature type="transmembrane region" description="Helical" evidence="1">
    <location>
        <begin position="123"/>
        <end position="142"/>
    </location>
</feature>
<dbReference type="RefSeq" id="WP_055270444.1">
    <property type="nucleotide sequence ID" value="NZ_CABMFH010000016.1"/>
</dbReference>
<keyword evidence="1" id="KW-0472">Membrane</keyword>
<accession>A0A174RSK0</accession>
<protein>
    <submittedName>
        <fullName evidence="2">Uncharacterized protein</fullName>
    </submittedName>
</protein>